<keyword evidence="4" id="KW-0964">Secreted</keyword>
<evidence type="ECO:0000256" key="10">
    <source>
        <dbReference type="ARBA" id="ARBA00023027"/>
    </source>
</evidence>
<dbReference type="SUPFAM" id="SSF57501">
    <property type="entry name" value="Cystine-knot cytokines"/>
    <property type="match status" value="1"/>
</dbReference>
<accession>A0A1J1HH35</accession>
<feature type="domain" description="TGF-beta family profile" evidence="20">
    <location>
        <begin position="301"/>
        <end position="434"/>
    </location>
</feature>
<dbReference type="EMBL" id="CVRI01000004">
    <property type="protein sequence ID" value="CRK87195.1"/>
    <property type="molecule type" value="Genomic_DNA"/>
</dbReference>
<keyword evidence="14 16" id="KW-0456">Lyase</keyword>
<feature type="binding site" evidence="16">
    <location>
        <begin position="644"/>
        <end position="648"/>
    </location>
    <ligand>
        <name>ATP</name>
        <dbReference type="ChEBI" id="CHEBI:30616"/>
    </ligand>
</feature>
<gene>
    <name evidence="22" type="primary">putative Protein 60A</name>
    <name evidence="22" type="ORF">CLUMA_CG001000</name>
</gene>
<evidence type="ECO:0000256" key="11">
    <source>
        <dbReference type="ARBA" id="ARBA00023030"/>
    </source>
</evidence>
<keyword evidence="13" id="KW-0325">Glycoprotein</keyword>
<feature type="transmembrane region" description="Helical" evidence="19">
    <location>
        <begin position="9"/>
        <end position="31"/>
    </location>
</feature>
<dbReference type="CDD" id="cd01171">
    <property type="entry name" value="YXKO-related"/>
    <property type="match status" value="1"/>
</dbReference>
<dbReference type="Gene3D" id="2.60.120.970">
    <property type="match status" value="1"/>
</dbReference>
<keyword evidence="7 16" id="KW-0547">Nucleotide-binding</keyword>
<evidence type="ECO:0000256" key="6">
    <source>
        <dbReference type="ARBA" id="ARBA00022729"/>
    </source>
</evidence>
<dbReference type="InterPro" id="IPR000631">
    <property type="entry name" value="CARKD"/>
</dbReference>
<dbReference type="Proteomes" id="UP000183832">
    <property type="component" value="Unassembled WGS sequence"/>
</dbReference>
<keyword evidence="19" id="KW-0472">Membrane</keyword>
<keyword evidence="12" id="KW-1015">Disulfide bond</keyword>
<dbReference type="GO" id="GO:0005524">
    <property type="term" value="F:ATP binding"/>
    <property type="evidence" value="ECO:0007669"/>
    <property type="project" value="UniProtKB-KW"/>
</dbReference>
<dbReference type="GO" id="GO:0008083">
    <property type="term" value="F:growth factor activity"/>
    <property type="evidence" value="ECO:0007669"/>
    <property type="project" value="UniProtKB-KW"/>
</dbReference>
<keyword evidence="8 16" id="KW-0067">ATP-binding</keyword>
<dbReference type="GO" id="GO:0046496">
    <property type="term" value="P:nicotinamide nucleotide metabolic process"/>
    <property type="evidence" value="ECO:0007669"/>
    <property type="project" value="UniProtKB-UniRule"/>
</dbReference>
<evidence type="ECO:0000256" key="4">
    <source>
        <dbReference type="ARBA" id="ARBA00022525"/>
    </source>
</evidence>
<evidence type="ECO:0000313" key="22">
    <source>
        <dbReference type="EMBL" id="CRK87195.1"/>
    </source>
</evidence>
<comment type="subcellular location">
    <subcellularLocation>
        <location evidence="1">Secreted</location>
    </subcellularLocation>
</comment>
<dbReference type="InterPro" id="IPR001839">
    <property type="entry name" value="TGF-b_C"/>
</dbReference>
<dbReference type="FunFam" id="3.40.1190.20:FF:000023">
    <property type="entry name" value="ATP-dependent (S)-NAD(P)H-hydrate dehydratase"/>
    <property type="match status" value="1"/>
</dbReference>
<evidence type="ECO:0000256" key="12">
    <source>
        <dbReference type="ARBA" id="ARBA00023157"/>
    </source>
</evidence>
<evidence type="ECO:0000256" key="2">
    <source>
        <dbReference type="ARBA" id="ARBA00006656"/>
    </source>
</evidence>
<dbReference type="GO" id="GO:0110051">
    <property type="term" value="P:metabolite repair"/>
    <property type="evidence" value="ECO:0007669"/>
    <property type="project" value="TreeGrafter"/>
</dbReference>
<proteinExistence type="inferred from homology"/>
<evidence type="ECO:0000256" key="9">
    <source>
        <dbReference type="ARBA" id="ARBA00022857"/>
    </source>
</evidence>
<dbReference type="InterPro" id="IPR029056">
    <property type="entry name" value="Ribokinase-like"/>
</dbReference>
<dbReference type="GO" id="GO:0005125">
    <property type="term" value="F:cytokine activity"/>
    <property type="evidence" value="ECO:0007669"/>
    <property type="project" value="UniProtKB-KW"/>
</dbReference>
<evidence type="ECO:0000256" key="14">
    <source>
        <dbReference type="ARBA" id="ARBA00023239"/>
    </source>
</evidence>
<keyword evidence="10 16" id="KW-0520">NAD</keyword>
<keyword evidence="5 16" id="KW-0597">Phosphoprotein</keyword>
<sequence>MTHKLQNILFLNLVIFMLIYCAYASLSGVYVDNGHQTILQHQLTRDETQEVEHEILDLLGLADRPRRKRHHIHPSLRKSAPQFLLDIYKKLKTAEDGEDERVKREINGNEIYLSPADEYAIDQSDIIMTFLSKNHHHVQQEMRHEHGRRLWFDISEVGRDEVTLMMAELRLYQNSLLSKFDEEKPLTISVYMIEKRLEQDQVTLKLLSSKNATTLSDGWLELNVTQAMKQWIGDKDSNLGLMIKANLNERPEKNLRFDDFGLISSRGDEDTQPFIPFMVGFFKGQEMIKPKKDVHHHQSKRSKRQTNQKKKKNRHNSEHRNPLIHGDHNPKSCQIQTLYVSFKDLKWQDWIIAPDGYGAFYCAGECNFPLNAHMNATNHAIVQTLVHLMHPTKVPKPCCAPTKLSAISVLYYLDDSNVNLKKYKNMVFLRNLLLPRIFQAANTNPQRSLTTMSDNNKDSWLEKAKKIVPRLTNEMHKGEAGRIGIIGGSLEYTGAPFYAGMAALKVGCDLVHIFCPQAAALPIKSYSPELIVHPLLDAENALDLIEPWLSRLHVLVIGSGLGRDRNILHTVSELIICCKKSQKPLVIDADGLFLLTQNVSLLHDYKNVILTPNAMELFRLIGDCDDKLQALAEKVGRNIIVLEKAMNDRIYDTENLVKVECPTGGSNRRCGGQGDLLAGALATFYHWSLNFSTSDNAGKTIADEAHPAILACYASSFLIKYVNKLAYEKYGRSLTAHDMLHCIHAGFNEHFEHEDFKQSC</sequence>
<dbReference type="EC" id="4.2.1.93" evidence="16"/>
<dbReference type="HAMAP" id="MF_01965">
    <property type="entry name" value="NADHX_dehydratase"/>
    <property type="match status" value="1"/>
</dbReference>
<dbReference type="GO" id="GO:0032502">
    <property type="term" value="P:developmental process"/>
    <property type="evidence" value="ECO:0007669"/>
    <property type="project" value="UniProtKB-ARBA"/>
</dbReference>
<dbReference type="PANTHER" id="PTHR12592:SF0">
    <property type="entry name" value="ATP-DEPENDENT (S)-NAD(P)H-HYDRATE DEHYDRATASE"/>
    <property type="match status" value="1"/>
</dbReference>
<dbReference type="Gene3D" id="3.40.1190.20">
    <property type="match status" value="1"/>
</dbReference>
<comment type="catalytic activity">
    <reaction evidence="15 16">
        <text>(6S)-NADPHX + ATP = ADP + phosphate + NADPH + H(+)</text>
        <dbReference type="Rhea" id="RHEA:32231"/>
        <dbReference type="ChEBI" id="CHEBI:15378"/>
        <dbReference type="ChEBI" id="CHEBI:30616"/>
        <dbReference type="ChEBI" id="CHEBI:43474"/>
        <dbReference type="ChEBI" id="CHEBI:57783"/>
        <dbReference type="ChEBI" id="CHEBI:64076"/>
        <dbReference type="ChEBI" id="CHEBI:456216"/>
        <dbReference type="EC" id="4.2.1.93"/>
    </reaction>
</comment>
<protein>
    <recommendedName>
        <fullName evidence="16">ATP-dependent (S)-NAD(P)H-hydrate dehydratase</fullName>
        <ecNumber evidence="16">4.2.1.93</ecNumber>
    </recommendedName>
    <alternativeName>
        <fullName evidence="16">ATP-dependent NAD(P)HX dehydratase</fullName>
    </alternativeName>
</protein>
<name>A0A1J1HH35_9DIPT</name>
<dbReference type="OrthoDB" id="5987191at2759"/>
<keyword evidence="6" id="KW-0732">Signal</keyword>
<feature type="compositionally biased region" description="Basic residues" evidence="18">
    <location>
        <begin position="292"/>
        <end position="314"/>
    </location>
</feature>
<dbReference type="Pfam" id="PF01256">
    <property type="entry name" value="Carb_kinase"/>
    <property type="match status" value="1"/>
</dbReference>
<evidence type="ECO:0000256" key="13">
    <source>
        <dbReference type="ARBA" id="ARBA00023180"/>
    </source>
</evidence>
<dbReference type="InterPro" id="IPR001111">
    <property type="entry name" value="TGF-b_propeptide"/>
</dbReference>
<evidence type="ECO:0000256" key="16">
    <source>
        <dbReference type="HAMAP-Rule" id="MF_03157"/>
    </source>
</evidence>
<evidence type="ECO:0000256" key="5">
    <source>
        <dbReference type="ARBA" id="ARBA00022553"/>
    </source>
</evidence>
<dbReference type="STRING" id="568069.A0A1J1HH35"/>
<feature type="binding site" evidence="16">
    <location>
        <position position="560"/>
    </location>
    <ligand>
        <name>(6S)-NADPHX</name>
        <dbReference type="ChEBI" id="CHEBI:64076"/>
    </ligand>
</feature>
<dbReference type="Gene3D" id="2.10.90.10">
    <property type="entry name" value="Cystine-knot cytokines"/>
    <property type="match status" value="1"/>
</dbReference>
<evidence type="ECO:0000256" key="8">
    <source>
        <dbReference type="ARBA" id="ARBA00022840"/>
    </source>
</evidence>
<dbReference type="Pfam" id="PF00019">
    <property type="entry name" value="TGF_beta"/>
    <property type="match status" value="1"/>
</dbReference>
<keyword evidence="19" id="KW-1133">Transmembrane helix</keyword>
<evidence type="ECO:0000313" key="23">
    <source>
        <dbReference type="Proteomes" id="UP000183832"/>
    </source>
</evidence>
<comment type="function">
    <text evidence="16">Catalyzes the dehydration of the S-form of NAD(P)HX at the expense of ATP, which is converted to ADP. Together with NAD(P)HX epimerase, which catalyzes the epimerization of the S- and R-forms, the enzyme allows the repair of both epimers of NAD(P)HX, a damaged form of NAD(P)H that is a result of enzymatic or heat-dependent hydration.</text>
</comment>
<dbReference type="PROSITE" id="PS00250">
    <property type="entry name" value="TGF_BETA_1"/>
    <property type="match status" value="1"/>
</dbReference>
<organism evidence="22 23">
    <name type="scientific">Clunio marinus</name>
    <dbReference type="NCBI Taxonomy" id="568069"/>
    <lineage>
        <taxon>Eukaryota</taxon>
        <taxon>Metazoa</taxon>
        <taxon>Ecdysozoa</taxon>
        <taxon>Arthropoda</taxon>
        <taxon>Hexapoda</taxon>
        <taxon>Insecta</taxon>
        <taxon>Pterygota</taxon>
        <taxon>Neoptera</taxon>
        <taxon>Endopterygota</taxon>
        <taxon>Diptera</taxon>
        <taxon>Nematocera</taxon>
        <taxon>Chironomoidea</taxon>
        <taxon>Chironomidae</taxon>
        <taxon>Clunio</taxon>
    </lineage>
</organism>
<evidence type="ECO:0000256" key="15">
    <source>
        <dbReference type="ARBA" id="ARBA00047472"/>
    </source>
</evidence>
<dbReference type="SMART" id="SM00204">
    <property type="entry name" value="TGFB"/>
    <property type="match status" value="1"/>
</dbReference>
<evidence type="ECO:0000256" key="18">
    <source>
        <dbReference type="SAM" id="MobiDB-lite"/>
    </source>
</evidence>
<feature type="binding site" evidence="16">
    <location>
        <begin position="613"/>
        <end position="619"/>
    </location>
    <ligand>
        <name>(6S)-NADPHX</name>
        <dbReference type="ChEBI" id="CHEBI:64076"/>
    </ligand>
</feature>
<evidence type="ECO:0000256" key="17">
    <source>
        <dbReference type="RuleBase" id="RU000354"/>
    </source>
</evidence>
<dbReference type="AlphaFoldDB" id="A0A1J1HH35"/>
<dbReference type="CDD" id="cd13761">
    <property type="entry name" value="TGF_beta_BMP5_like"/>
    <property type="match status" value="1"/>
</dbReference>
<keyword evidence="11 17" id="KW-0339">Growth factor</keyword>
<dbReference type="PANTHER" id="PTHR12592">
    <property type="entry name" value="ATP-DEPENDENT (S)-NAD(P)H-HYDRATE DEHYDRATASE FAMILY MEMBER"/>
    <property type="match status" value="1"/>
</dbReference>
<dbReference type="InterPro" id="IPR029034">
    <property type="entry name" value="Cystine-knot_cytokine"/>
</dbReference>
<keyword evidence="19" id="KW-0812">Transmembrane</keyword>
<feature type="domain" description="YjeF C-terminal" evidence="21">
    <location>
        <begin position="460"/>
        <end position="750"/>
    </location>
</feature>
<dbReference type="InterPro" id="IPR017948">
    <property type="entry name" value="TGFb_CS"/>
</dbReference>
<comment type="cofactor">
    <cofactor evidence="16">
        <name>Mg(2+)</name>
        <dbReference type="ChEBI" id="CHEBI:18420"/>
    </cofactor>
</comment>
<dbReference type="FunFam" id="2.10.90.10:FF:000003">
    <property type="entry name" value="Bone morphogenetic protein 5"/>
    <property type="match status" value="1"/>
</dbReference>
<feature type="compositionally biased region" description="Basic and acidic residues" evidence="18">
    <location>
        <begin position="315"/>
        <end position="329"/>
    </location>
</feature>
<evidence type="ECO:0000259" key="20">
    <source>
        <dbReference type="PROSITE" id="PS51362"/>
    </source>
</evidence>
<evidence type="ECO:0000259" key="21">
    <source>
        <dbReference type="PROSITE" id="PS51383"/>
    </source>
</evidence>
<keyword evidence="23" id="KW-1185">Reference proteome</keyword>
<dbReference type="SUPFAM" id="SSF53613">
    <property type="entry name" value="Ribokinase-like"/>
    <property type="match status" value="1"/>
</dbReference>
<evidence type="ECO:0000256" key="19">
    <source>
        <dbReference type="SAM" id="Phobius"/>
    </source>
</evidence>
<comment type="similarity">
    <text evidence="16">Belongs to the NnrD/CARKD family.</text>
</comment>
<comment type="catalytic activity">
    <reaction evidence="16">
        <text>(6S)-NADHX + ATP = ADP + phosphate + NADH + H(+)</text>
        <dbReference type="Rhea" id="RHEA:19017"/>
        <dbReference type="ChEBI" id="CHEBI:15378"/>
        <dbReference type="ChEBI" id="CHEBI:30616"/>
        <dbReference type="ChEBI" id="CHEBI:43474"/>
        <dbReference type="ChEBI" id="CHEBI:57945"/>
        <dbReference type="ChEBI" id="CHEBI:64074"/>
        <dbReference type="ChEBI" id="CHEBI:456216"/>
        <dbReference type="EC" id="4.2.1.93"/>
    </reaction>
</comment>
<feature type="region of interest" description="Disordered" evidence="18">
    <location>
        <begin position="290"/>
        <end position="329"/>
    </location>
</feature>
<dbReference type="NCBIfam" id="TIGR00196">
    <property type="entry name" value="yjeF_cterm"/>
    <property type="match status" value="1"/>
</dbReference>
<keyword evidence="3" id="KW-0202">Cytokine</keyword>
<reference evidence="22 23" key="1">
    <citation type="submission" date="2015-04" db="EMBL/GenBank/DDBJ databases">
        <authorList>
            <person name="Syromyatnikov M.Y."/>
            <person name="Popov V.N."/>
        </authorList>
    </citation>
    <scope>NUCLEOTIDE SEQUENCE [LARGE SCALE GENOMIC DNA]</scope>
</reference>
<dbReference type="PROSITE" id="PS51383">
    <property type="entry name" value="YJEF_C_3"/>
    <property type="match status" value="1"/>
</dbReference>
<feature type="binding site" evidence="16">
    <location>
        <begin position="665"/>
        <end position="674"/>
    </location>
    <ligand>
        <name>ATP</name>
        <dbReference type="ChEBI" id="CHEBI:30616"/>
    </ligand>
</feature>
<dbReference type="Pfam" id="PF00688">
    <property type="entry name" value="TGFb_propeptide"/>
    <property type="match status" value="1"/>
</dbReference>
<evidence type="ECO:0000256" key="7">
    <source>
        <dbReference type="ARBA" id="ARBA00022741"/>
    </source>
</evidence>
<evidence type="ECO:0000256" key="1">
    <source>
        <dbReference type="ARBA" id="ARBA00004613"/>
    </source>
</evidence>
<evidence type="ECO:0000256" key="3">
    <source>
        <dbReference type="ARBA" id="ARBA00022514"/>
    </source>
</evidence>
<keyword evidence="9" id="KW-0521">NADP</keyword>
<feature type="binding site" evidence="16">
    <location>
        <position position="675"/>
    </location>
    <ligand>
        <name>(6S)-NADPHX</name>
        <dbReference type="ChEBI" id="CHEBI:64076"/>
    </ligand>
</feature>
<dbReference type="GO" id="GO:0005615">
    <property type="term" value="C:extracellular space"/>
    <property type="evidence" value="ECO:0007669"/>
    <property type="project" value="UniProtKB-KW"/>
</dbReference>
<comment type="similarity">
    <text evidence="2 17">Belongs to the TGF-beta family.</text>
</comment>
<dbReference type="PROSITE" id="PS51362">
    <property type="entry name" value="TGF_BETA_2"/>
    <property type="match status" value="1"/>
</dbReference>
<dbReference type="GO" id="GO:0047453">
    <property type="term" value="F:ATP-dependent NAD(P)H-hydrate dehydratase activity"/>
    <property type="evidence" value="ECO:0007669"/>
    <property type="project" value="UniProtKB-UniRule"/>
</dbReference>